<dbReference type="Proteomes" id="UP000825679">
    <property type="component" value="Chromosome"/>
</dbReference>
<keyword evidence="3" id="KW-1185">Reference proteome</keyword>
<proteinExistence type="predicted"/>
<organism evidence="2 3">
    <name type="scientific">Deefgea tanakiae</name>
    <dbReference type="NCBI Taxonomy" id="2865840"/>
    <lineage>
        <taxon>Bacteria</taxon>
        <taxon>Pseudomonadati</taxon>
        <taxon>Pseudomonadota</taxon>
        <taxon>Betaproteobacteria</taxon>
        <taxon>Neisseriales</taxon>
        <taxon>Chitinibacteraceae</taxon>
        <taxon>Deefgea</taxon>
    </lineage>
</organism>
<evidence type="ECO:0000313" key="3">
    <source>
        <dbReference type="Proteomes" id="UP000825679"/>
    </source>
</evidence>
<feature type="region of interest" description="Disordered" evidence="1">
    <location>
        <begin position="1"/>
        <end position="42"/>
    </location>
</feature>
<dbReference type="RefSeq" id="WP_221006134.1">
    <property type="nucleotide sequence ID" value="NZ_CP081150.1"/>
</dbReference>
<reference evidence="2 3" key="1">
    <citation type="submission" date="2021-08" db="EMBL/GenBank/DDBJ databases">
        <title>complete genome sequencing of Deefgea sp. D25.</title>
        <authorList>
            <person name="Bae J.-W."/>
            <person name="Gim D.-H."/>
        </authorList>
    </citation>
    <scope>NUCLEOTIDE SEQUENCE [LARGE SCALE GENOMIC DNA]</scope>
    <source>
        <strain evidence="2 3">D25</strain>
    </source>
</reference>
<evidence type="ECO:0000313" key="2">
    <source>
        <dbReference type="EMBL" id="QZA77754.1"/>
    </source>
</evidence>
<gene>
    <name evidence="2" type="ORF">K4H28_16045</name>
</gene>
<sequence>MNTPLQERQQRGRALRDQCARKDHAKQAQHQRDPVDLLEQSSQGRMPSLVPLRYGRMLASPFAFYRGTALLQAHDLSTTPITGLRQQICGDCHLMNFGGFASPERTLLFGINDFDETHPGPWEWDIKRLAASFMVAARHLNHGDNIGKEAAYRVAASYQKHMQRYTTMNELDIWYEKISFETLLARAESDAARQRIEKGIEKAAGRSHKGLLPKLAEKTPDGWRIKDSLPSVFHVQDHQMLLGADDADWQQHLDKMVKDYQATMVADRKILLNRYQYQDLAYKVVGVGSVGTRCLIMLLTDVHDHPLFLQLKEARPSVLAQYAGSATPYQHQGRRVVEGQRLMQVASDIFLGWATGPAGRHFYFRQLRDMKLTPEVEMYSSEILLEYAELCGWVLARAHAKAGGFSPEISAYLGKGDSFANAIARYSMLYADQVESDFIAFSNACRSGRLQAQTEADFAQDLRV</sequence>
<dbReference type="Pfam" id="PF10009">
    <property type="entry name" value="DUF2252"/>
    <property type="match status" value="1"/>
</dbReference>
<feature type="compositionally biased region" description="Basic and acidic residues" evidence="1">
    <location>
        <begin position="8"/>
        <end position="35"/>
    </location>
</feature>
<dbReference type="EMBL" id="CP081150">
    <property type="protein sequence ID" value="QZA77754.1"/>
    <property type="molecule type" value="Genomic_DNA"/>
</dbReference>
<evidence type="ECO:0000256" key="1">
    <source>
        <dbReference type="SAM" id="MobiDB-lite"/>
    </source>
</evidence>
<dbReference type="PANTHER" id="PTHR39441">
    <property type="entry name" value="DUF2252 DOMAIN-CONTAINING PROTEIN"/>
    <property type="match status" value="1"/>
</dbReference>
<dbReference type="PANTHER" id="PTHR39441:SF1">
    <property type="entry name" value="DUF2252 DOMAIN-CONTAINING PROTEIN"/>
    <property type="match status" value="1"/>
</dbReference>
<protein>
    <submittedName>
        <fullName evidence="2">DUF2252 domain-containing protein</fullName>
    </submittedName>
</protein>
<name>A0ABX8Z5A1_9NEIS</name>
<dbReference type="InterPro" id="IPR018721">
    <property type="entry name" value="DUF2252"/>
</dbReference>
<accession>A0ABX8Z5A1</accession>